<dbReference type="GO" id="GO:0015562">
    <property type="term" value="F:efflux transmembrane transporter activity"/>
    <property type="evidence" value="ECO:0007669"/>
    <property type="project" value="InterPro"/>
</dbReference>
<proteinExistence type="predicted"/>
<gene>
    <name evidence="1" type="ORF">GALL_349750</name>
</gene>
<evidence type="ECO:0000313" key="1">
    <source>
        <dbReference type="EMBL" id="OIQ83231.1"/>
    </source>
</evidence>
<dbReference type="PROSITE" id="PS51257">
    <property type="entry name" value="PROKAR_LIPOPROTEIN"/>
    <property type="match status" value="1"/>
</dbReference>
<dbReference type="InterPro" id="IPR010131">
    <property type="entry name" value="MdtP/NodT-like"/>
</dbReference>
<accession>A0A1J5QTL8</accession>
<dbReference type="PANTHER" id="PTHR30203">
    <property type="entry name" value="OUTER MEMBRANE CATION EFFLUX PROTEIN"/>
    <property type="match status" value="1"/>
</dbReference>
<organism evidence="1">
    <name type="scientific">mine drainage metagenome</name>
    <dbReference type="NCBI Taxonomy" id="410659"/>
    <lineage>
        <taxon>unclassified sequences</taxon>
        <taxon>metagenomes</taxon>
        <taxon>ecological metagenomes</taxon>
    </lineage>
</organism>
<comment type="caution">
    <text evidence="1">The sequence shown here is derived from an EMBL/GenBank/DDBJ whole genome shotgun (WGS) entry which is preliminary data.</text>
</comment>
<dbReference type="SUPFAM" id="SSF56954">
    <property type="entry name" value="Outer membrane efflux proteins (OEP)"/>
    <property type="match status" value="1"/>
</dbReference>
<protein>
    <submittedName>
        <fullName evidence="1">Outer membrane efflux protein</fullName>
    </submittedName>
</protein>
<dbReference type="Gene3D" id="1.20.1600.10">
    <property type="entry name" value="Outer membrane efflux proteins (OEP)"/>
    <property type="match status" value="1"/>
</dbReference>
<dbReference type="InterPro" id="IPR003423">
    <property type="entry name" value="OMP_efflux"/>
</dbReference>
<sequence>MENAVKSIVAFIFLGTLAGCVAYQPEPLGLKPSLKTAVPRLDIDTSKMPLPEFATHKFDPSDGLDMTEVAMLAVVNNPDLKLARDDLGIAQAQAFAAGLLPDPQISFSPQFPQNGGPGESTTAFDLGLSYNISALVMRASSITAAKAESRKTDLALLWQEWQVVGQARLLFVRNREQHNLLEILRESRDVAALRYKRERAALAEGNLTLTGVAFDANTLQGIDKQINEVERGIGQNEHALNALLGLAPDVKLRLAGESDLKELSQDAISRRLDKIATWRPDLLAFRAGYEAQDVRLRQAIMAQFPAINVGISRSRDNTGINYQGFSISLSLPIFNRNQGNIAIEKATRERMHDEFQVRLNTAYSDVTQLLADQALLQKQLGQVQETLVNLEHLVSIAEPIFRAGNMDLPAYSNLRNAVLSKKTEEIAIEQSMLEQRVALQTLLGSDLPEKISQEGKTP</sequence>
<reference evidence="1" key="1">
    <citation type="submission" date="2016-10" db="EMBL/GenBank/DDBJ databases">
        <title>Sequence of Gallionella enrichment culture.</title>
        <authorList>
            <person name="Poehlein A."/>
            <person name="Muehling M."/>
            <person name="Daniel R."/>
        </authorList>
    </citation>
    <scope>NUCLEOTIDE SEQUENCE</scope>
</reference>
<dbReference type="Pfam" id="PF02321">
    <property type="entry name" value="OEP"/>
    <property type="match status" value="1"/>
</dbReference>
<name>A0A1J5QTL8_9ZZZZ</name>
<dbReference type="EMBL" id="MLJW01000722">
    <property type="protein sequence ID" value="OIQ83231.1"/>
    <property type="molecule type" value="Genomic_DNA"/>
</dbReference>
<dbReference type="AlphaFoldDB" id="A0A1J5QTL8"/>